<reference evidence="2 3" key="1">
    <citation type="journal article" date="2010" name="Stand. Genomic Sci.">
        <title>Non-contiguous finished genome sequence of Aminomonas paucivorans type strain (GLU-3).</title>
        <authorList>
            <person name="Pitluck S."/>
            <person name="Yasawong M."/>
            <person name="Held B."/>
            <person name="Lapidus A."/>
            <person name="Nolan M."/>
            <person name="Copeland A."/>
            <person name="Lucas S."/>
            <person name="Del Rio T.G."/>
            <person name="Tice H."/>
            <person name="Cheng J.F."/>
            <person name="Chertkov O."/>
            <person name="Goodwin L."/>
            <person name="Tapia R."/>
            <person name="Han C."/>
            <person name="Liolios K."/>
            <person name="Ivanova N."/>
            <person name="Mavromatis K."/>
            <person name="Ovchinnikova G."/>
            <person name="Pati A."/>
            <person name="Chen A."/>
            <person name="Palaniappan K."/>
            <person name="Land M."/>
            <person name="Hauser L."/>
            <person name="Chang Y.J."/>
            <person name="Jeffries C.D."/>
            <person name="Pukall R."/>
            <person name="Spring S."/>
            <person name="Rohde M."/>
            <person name="Sikorski J."/>
            <person name="Goker M."/>
            <person name="Woyke T."/>
            <person name="Bristow J."/>
            <person name="Eisen J.A."/>
            <person name="Markowitz V."/>
            <person name="Hugenholtz P."/>
            <person name="Kyrpides N.C."/>
            <person name="Klenk H.P."/>
        </authorList>
    </citation>
    <scope>NUCLEOTIDE SEQUENCE [LARGE SCALE GENOMIC DNA]</scope>
    <source>
        <strain evidence="2 3">DSM 12260</strain>
    </source>
</reference>
<sequence>MTDGFRSLVEDFHQAMGLPVDGSLTDRGLQALRLGLLREELEELEEAVQAYQESPDPSRAGALLKELADLQYVVTGYAVTFGLPLEEAFLRVHESNLTKRDPQGRPTVREDGKVLKGSHYRPPHLDDLMEAGR</sequence>
<dbReference type="HOGENOM" id="CLU_097934_1_2_0"/>
<dbReference type="Gene3D" id="1.10.3420.10">
    <property type="entry name" value="putative ntp pyrophosphohydrolase like domain"/>
    <property type="match status" value="1"/>
</dbReference>
<dbReference type="EMBL" id="CM001022">
    <property type="protein sequence ID" value="EFQ22956.1"/>
    <property type="molecule type" value="Genomic_DNA"/>
</dbReference>
<protein>
    <recommendedName>
        <fullName evidence="4">Phosphoribosyl-ATP pyrophosphohydrolase</fullName>
    </recommendedName>
</protein>
<proteinExistence type="predicted"/>
<accession>E3D024</accession>
<name>E3D024_9BACT</name>
<dbReference type="CDD" id="cd11530">
    <property type="entry name" value="NTP-PPase_DR2231_like"/>
    <property type="match status" value="1"/>
</dbReference>
<feature type="region of interest" description="Disordered" evidence="1">
    <location>
        <begin position="97"/>
        <end position="133"/>
    </location>
</feature>
<feature type="compositionally biased region" description="Basic and acidic residues" evidence="1">
    <location>
        <begin position="123"/>
        <end position="133"/>
    </location>
</feature>
<evidence type="ECO:0008006" key="4">
    <source>
        <dbReference type="Google" id="ProtNLM"/>
    </source>
</evidence>
<dbReference type="AlphaFoldDB" id="E3D024"/>
<evidence type="ECO:0000313" key="3">
    <source>
        <dbReference type="Proteomes" id="UP000005096"/>
    </source>
</evidence>
<dbReference type="PaxDb" id="584708-Apau_0522"/>
<dbReference type="Pfam" id="PF01503">
    <property type="entry name" value="PRA-PH"/>
    <property type="match status" value="1"/>
</dbReference>
<dbReference type="InterPro" id="IPR023292">
    <property type="entry name" value="NTP_PyroPHydrolase-like_dom_sf"/>
</dbReference>
<dbReference type="STRING" id="584708.Apau_0522"/>
<organism evidence="2 3">
    <name type="scientific">Aminomonas paucivorans DSM 12260</name>
    <dbReference type="NCBI Taxonomy" id="584708"/>
    <lineage>
        <taxon>Bacteria</taxon>
        <taxon>Thermotogati</taxon>
        <taxon>Synergistota</taxon>
        <taxon>Synergistia</taxon>
        <taxon>Synergistales</taxon>
        <taxon>Synergistaceae</taxon>
        <taxon>Aminomonas</taxon>
    </lineage>
</organism>
<dbReference type="Proteomes" id="UP000005096">
    <property type="component" value="Chromosome"/>
</dbReference>
<dbReference type="SUPFAM" id="SSF101386">
    <property type="entry name" value="all-alpha NTP pyrophosphatases"/>
    <property type="match status" value="1"/>
</dbReference>
<evidence type="ECO:0000313" key="2">
    <source>
        <dbReference type="EMBL" id="EFQ22956.1"/>
    </source>
</evidence>
<gene>
    <name evidence="2" type="ORF">Apau_0522</name>
</gene>
<keyword evidence="3" id="KW-1185">Reference proteome</keyword>
<dbReference type="RefSeq" id="WP_006300110.1">
    <property type="nucleotide sequence ID" value="NZ_CM001022.1"/>
</dbReference>
<dbReference type="InterPro" id="IPR021130">
    <property type="entry name" value="PRib-ATP_PPHydrolase-like"/>
</dbReference>
<dbReference type="InterPro" id="IPR033653">
    <property type="entry name" value="NTP-PPase_DR2231-like"/>
</dbReference>
<dbReference type="eggNOG" id="COG4696">
    <property type="taxonomic scope" value="Bacteria"/>
</dbReference>
<evidence type="ECO:0000256" key="1">
    <source>
        <dbReference type="SAM" id="MobiDB-lite"/>
    </source>
</evidence>
<feature type="compositionally biased region" description="Basic and acidic residues" evidence="1">
    <location>
        <begin position="97"/>
        <end position="114"/>
    </location>
</feature>